<evidence type="ECO:0000256" key="4">
    <source>
        <dbReference type="ARBA" id="ARBA00023004"/>
    </source>
</evidence>
<dbReference type="Gene3D" id="1.10.630.10">
    <property type="entry name" value="Cytochrome P450"/>
    <property type="match status" value="1"/>
</dbReference>
<dbReference type="GO" id="GO:0016705">
    <property type="term" value="F:oxidoreductase activity, acting on paired donors, with incorporation or reduction of molecular oxygen"/>
    <property type="evidence" value="ECO:0007669"/>
    <property type="project" value="InterPro"/>
</dbReference>
<accession>F0X811</accession>
<evidence type="ECO:0000313" key="5">
    <source>
        <dbReference type="EMBL" id="EFX05735.1"/>
    </source>
</evidence>
<dbReference type="OrthoDB" id="1103324at2759"/>
<dbReference type="InterPro" id="IPR050364">
    <property type="entry name" value="Cytochrome_P450_fung"/>
</dbReference>
<dbReference type="InterPro" id="IPR036396">
    <property type="entry name" value="Cyt_P450_sf"/>
</dbReference>
<sequence>MPAVPTMNNRDHYGYGAGRRICPGMHLAERVQWRAIAKILWAFDIVMPIDPVTGTAVVPEPEAYEEGLVSGSKPFQVEFRLRSPAHEAVILREVEGSLADLRKYE</sequence>
<dbReference type="EMBL" id="GL629735">
    <property type="protein sequence ID" value="EFX05735.1"/>
    <property type="molecule type" value="Genomic_DNA"/>
</dbReference>
<dbReference type="RefSeq" id="XP_014175217.1">
    <property type="nucleotide sequence ID" value="XM_014319742.1"/>
</dbReference>
<keyword evidence="3" id="KW-0560">Oxidoreductase</keyword>
<dbReference type="eggNOG" id="ENOG502SUPR">
    <property type="taxonomic scope" value="Eukaryota"/>
</dbReference>
<evidence type="ECO:0000313" key="6">
    <source>
        <dbReference type="Proteomes" id="UP000007796"/>
    </source>
</evidence>
<dbReference type="InParanoid" id="F0X811"/>
<dbReference type="AlphaFoldDB" id="F0X811"/>
<evidence type="ECO:0000256" key="3">
    <source>
        <dbReference type="ARBA" id="ARBA00023002"/>
    </source>
</evidence>
<keyword evidence="4" id="KW-0408">Iron</keyword>
<dbReference type="STRING" id="655863.F0X811"/>
<dbReference type="PANTHER" id="PTHR46300">
    <property type="entry name" value="P450, PUTATIVE (EUROFUNG)-RELATED-RELATED"/>
    <property type="match status" value="1"/>
</dbReference>
<name>F0X811_GROCL</name>
<proteinExistence type="inferred from homology"/>
<evidence type="ECO:0000256" key="2">
    <source>
        <dbReference type="ARBA" id="ARBA00022723"/>
    </source>
</evidence>
<dbReference type="GO" id="GO:0004497">
    <property type="term" value="F:monooxygenase activity"/>
    <property type="evidence" value="ECO:0007669"/>
    <property type="project" value="UniProtKB-KW"/>
</dbReference>
<comment type="similarity">
    <text evidence="1">Belongs to the cytochrome P450 family.</text>
</comment>
<keyword evidence="5" id="KW-0503">Monooxygenase</keyword>
<evidence type="ECO:0000256" key="1">
    <source>
        <dbReference type="ARBA" id="ARBA00010617"/>
    </source>
</evidence>
<reference evidence="5 6" key="1">
    <citation type="journal article" date="2011" name="Proc. Natl. Acad. Sci. U.S.A.">
        <title>Genome and transcriptome analyses of the mountain pine beetle-fungal symbiont Grosmannia clavigera, a lodgepole pine pathogen.</title>
        <authorList>
            <person name="DiGuistini S."/>
            <person name="Wang Y."/>
            <person name="Liao N.Y."/>
            <person name="Taylor G."/>
            <person name="Tanguay P."/>
            <person name="Feau N."/>
            <person name="Henrissat B."/>
            <person name="Chan S.K."/>
            <person name="Hesse-Orce U."/>
            <person name="Alamouti S.M."/>
            <person name="Tsui C.K.M."/>
            <person name="Docking R.T."/>
            <person name="Levasseur A."/>
            <person name="Haridas S."/>
            <person name="Robertson G."/>
            <person name="Birol I."/>
            <person name="Holt R.A."/>
            <person name="Marra M.A."/>
            <person name="Hamelin R.C."/>
            <person name="Hirst M."/>
            <person name="Jones S.J.M."/>
            <person name="Bohlmann J."/>
            <person name="Breuil C."/>
        </authorList>
    </citation>
    <scope>NUCLEOTIDE SEQUENCE [LARGE SCALE GENOMIC DNA]</scope>
    <source>
        <strain evidence="6">kw1407 / UAMH 11150</strain>
    </source>
</reference>
<organism evidence="6">
    <name type="scientific">Grosmannia clavigera (strain kw1407 / UAMH 11150)</name>
    <name type="common">Blue stain fungus</name>
    <name type="synonym">Graphiocladiella clavigera</name>
    <dbReference type="NCBI Taxonomy" id="655863"/>
    <lineage>
        <taxon>Eukaryota</taxon>
        <taxon>Fungi</taxon>
        <taxon>Dikarya</taxon>
        <taxon>Ascomycota</taxon>
        <taxon>Pezizomycotina</taxon>
        <taxon>Sordariomycetes</taxon>
        <taxon>Sordariomycetidae</taxon>
        <taxon>Ophiostomatales</taxon>
        <taxon>Ophiostomataceae</taxon>
        <taxon>Leptographium</taxon>
    </lineage>
</organism>
<keyword evidence="6" id="KW-1185">Reference proteome</keyword>
<dbReference type="GeneID" id="25976945"/>
<gene>
    <name evidence="5" type="ORF">CMQ_3804</name>
</gene>
<dbReference type="HOGENOM" id="CLU_181681_0_0_1"/>
<dbReference type="GO" id="GO:0020037">
    <property type="term" value="F:heme binding"/>
    <property type="evidence" value="ECO:0007669"/>
    <property type="project" value="InterPro"/>
</dbReference>
<keyword evidence="2" id="KW-0479">Metal-binding</keyword>
<protein>
    <submittedName>
        <fullName evidence="5">Cytochrome p450 monooxygenase</fullName>
    </submittedName>
</protein>
<dbReference type="Proteomes" id="UP000007796">
    <property type="component" value="Unassembled WGS sequence"/>
</dbReference>
<dbReference type="SUPFAM" id="SSF48264">
    <property type="entry name" value="Cytochrome P450"/>
    <property type="match status" value="1"/>
</dbReference>
<dbReference type="GO" id="GO:0005506">
    <property type="term" value="F:iron ion binding"/>
    <property type="evidence" value="ECO:0007669"/>
    <property type="project" value="InterPro"/>
</dbReference>